<name>A0A151MYM1_ALLMI</name>
<evidence type="ECO:0000313" key="2">
    <source>
        <dbReference type="Proteomes" id="UP000050525"/>
    </source>
</evidence>
<dbReference type="AlphaFoldDB" id="A0A151MYM1"/>
<evidence type="ECO:0000313" key="1">
    <source>
        <dbReference type="EMBL" id="KYO29663.1"/>
    </source>
</evidence>
<gene>
    <name evidence="1" type="ORF">Y1Q_0005037</name>
</gene>
<keyword evidence="2" id="KW-1185">Reference proteome</keyword>
<dbReference type="InterPro" id="IPR013783">
    <property type="entry name" value="Ig-like_fold"/>
</dbReference>
<dbReference type="SUPFAM" id="SSF48726">
    <property type="entry name" value="Immunoglobulin"/>
    <property type="match status" value="1"/>
</dbReference>
<evidence type="ECO:0008006" key="3">
    <source>
        <dbReference type="Google" id="ProtNLM"/>
    </source>
</evidence>
<proteinExistence type="predicted"/>
<protein>
    <recommendedName>
        <fullName evidence="3">Ig-like domain-containing protein</fullName>
    </recommendedName>
</protein>
<sequence length="133" mass="14029">MATYLWSHAGEWLQETGQDLHIFNASADDGGIYTCSIWVSGPSWGFLVSSASKSIMVHFSPRGLSTGGIDGAVLGPFLPLADAGAGYLLRRPGQGARDCRLPDPEPHYEGLCGLSQDIYATLEGLESAGTAGR</sequence>
<organism evidence="1 2">
    <name type="scientific">Alligator mississippiensis</name>
    <name type="common">American alligator</name>
    <dbReference type="NCBI Taxonomy" id="8496"/>
    <lineage>
        <taxon>Eukaryota</taxon>
        <taxon>Metazoa</taxon>
        <taxon>Chordata</taxon>
        <taxon>Craniata</taxon>
        <taxon>Vertebrata</taxon>
        <taxon>Euteleostomi</taxon>
        <taxon>Archelosauria</taxon>
        <taxon>Archosauria</taxon>
        <taxon>Crocodylia</taxon>
        <taxon>Alligatoridae</taxon>
        <taxon>Alligatorinae</taxon>
        <taxon>Alligator</taxon>
    </lineage>
</organism>
<dbReference type="EMBL" id="AKHW03004560">
    <property type="protein sequence ID" value="KYO29663.1"/>
    <property type="molecule type" value="Genomic_DNA"/>
</dbReference>
<accession>A0A151MYM1</accession>
<dbReference type="Proteomes" id="UP000050525">
    <property type="component" value="Unassembled WGS sequence"/>
</dbReference>
<reference evidence="1 2" key="1">
    <citation type="journal article" date="2012" name="Genome Biol.">
        <title>Sequencing three crocodilian genomes to illuminate the evolution of archosaurs and amniotes.</title>
        <authorList>
            <person name="St John J.A."/>
            <person name="Braun E.L."/>
            <person name="Isberg S.R."/>
            <person name="Miles L.G."/>
            <person name="Chong A.Y."/>
            <person name="Gongora J."/>
            <person name="Dalzell P."/>
            <person name="Moran C."/>
            <person name="Bed'hom B."/>
            <person name="Abzhanov A."/>
            <person name="Burgess S.C."/>
            <person name="Cooksey A.M."/>
            <person name="Castoe T.A."/>
            <person name="Crawford N.G."/>
            <person name="Densmore L.D."/>
            <person name="Drew J.C."/>
            <person name="Edwards S.V."/>
            <person name="Faircloth B.C."/>
            <person name="Fujita M.K."/>
            <person name="Greenwold M.J."/>
            <person name="Hoffmann F.G."/>
            <person name="Howard J.M."/>
            <person name="Iguchi T."/>
            <person name="Janes D.E."/>
            <person name="Khan S.Y."/>
            <person name="Kohno S."/>
            <person name="de Koning A.J."/>
            <person name="Lance S.L."/>
            <person name="McCarthy F.M."/>
            <person name="McCormack J.E."/>
            <person name="Merchant M.E."/>
            <person name="Peterson D.G."/>
            <person name="Pollock D.D."/>
            <person name="Pourmand N."/>
            <person name="Raney B.J."/>
            <person name="Roessler K.A."/>
            <person name="Sanford J.R."/>
            <person name="Sawyer R.H."/>
            <person name="Schmidt C.J."/>
            <person name="Triplett E.W."/>
            <person name="Tuberville T.D."/>
            <person name="Venegas-Anaya M."/>
            <person name="Howard J.T."/>
            <person name="Jarvis E.D."/>
            <person name="Guillette L.J.Jr."/>
            <person name="Glenn T.C."/>
            <person name="Green R.E."/>
            <person name="Ray D.A."/>
        </authorList>
    </citation>
    <scope>NUCLEOTIDE SEQUENCE [LARGE SCALE GENOMIC DNA]</scope>
    <source>
        <strain evidence="1">KSC_2009_1</strain>
    </source>
</reference>
<dbReference type="InterPro" id="IPR036179">
    <property type="entry name" value="Ig-like_dom_sf"/>
</dbReference>
<dbReference type="Gene3D" id="2.60.40.10">
    <property type="entry name" value="Immunoglobulins"/>
    <property type="match status" value="1"/>
</dbReference>
<comment type="caution">
    <text evidence="1">The sequence shown here is derived from an EMBL/GenBank/DDBJ whole genome shotgun (WGS) entry which is preliminary data.</text>
</comment>